<evidence type="ECO:0000259" key="5">
    <source>
        <dbReference type="PROSITE" id="PS50245"/>
    </source>
</evidence>
<evidence type="ECO:0000256" key="3">
    <source>
        <dbReference type="ARBA" id="ARBA00023186"/>
    </source>
</evidence>
<dbReference type="PROSITE" id="PS50245">
    <property type="entry name" value="CAP_GLY_2"/>
    <property type="match status" value="1"/>
</dbReference>
<gene>
    <name evidence="6" type="ORF">niasHT_034096</name>
</gene>
<dbReference type="Proteomes" id="UP001620626">
    <property type="component" value="Unassembled WGS sequence"/>
</dbReference>
<evidence type="ECO:0000256" key="2">
    <source>
        <dbReference type="ARBA" id="ARBA00022490"/>
    </source>
</evidence>
<sequence length="216" mass="24604">MALVEFKVKLELVVGIYSADMKLELRSHEGKFISELIGDDRTLEELGVRDQCIVNVCDTNETRNDNSTNDPNAFYVIPEERYANRNDTARKWKQQLMTTATTTDVERSEQQVPNKIRPGKRCLVQLRDQPPRKAQIAFVGPTHFGENPGTTQWIGVIYDEATGKNDGSLDGHRYFRCEPSHGGFVQIRAIVNVLDDVEQAANDKHQIQQQMEIEEI</sequence>
<dbReference type="GO" id="GO:0005737">
    <property type="term" value="C:cytoplasm"/>
    <property type="evidence" value="ECO:0007669"/>
    <property type="project" value="UniProtKB-SubCell"/>
</dbReference>
<proteinExistence type="inferred from homology"/>
<dbReference type="Gene3D" id="2.30.30.190">
    <property type="entry name" value="CAP Gly-rich-like domain"/>
    <property type="match status" value="1"/>
</dbReference>
<evidence type="ECO:0000256" key="4">
    <source>
        <dbReference type="ARBA" id="ARBA00025779"/>
    </source>
</evidence>
<dbReference type="EMBL" id="JBICBT010001325">
    <property type="protein sequence ID" value="KAL3072412.1"/>
    <property type="molecule type" value="Genomic_DNA"/>
</dbReference>
<dbReference type="PANTHER" id="PTHR18916:SF85">
    <property type="entry name" value="TUBULIN-FOLDING COFACTOR B"/>
    <property type="match status" value="1"/>
</dbReference>
<dbReference type="AlphaFoldDB" id="A0ABD2HWZ6"/>
<feature type="domain" description="CAP-Gly" evidence="5">
    <location>
        <begin position="153"/>
        <end position="186"/>
    </location>
</feature>
<comment type="subcellular location">
    <subcellularLocation>
        <location evidence="1">Cytoplasm</location>
    </subcellularLocation>
</comment>
<dbReference type="InterPro" id="IPR000938">
    <property type="entry name" value="CAP-Gly_domain"/>
</dbReference>
<dbReference type="PROSITE" id="PS00845">
    <property type="entry name" value="CAP_GLY_1"/>
    <property type="match status" value="1"/>
</dbReference>
<keyword evidence="7" id="KW-1185">Reference proteome</keyword>
<name>A0ABD2HWZ6_9BILA</name>
<dbReference type="SMART" id="SM01052">
    <property type="entry name" value="CAP_GLY"/>
    <property type="match status" value="1"/>
</dbReference>
<keyword evidence="2" id="KW-0963">Cytoplasm</keyword>
<comment type="caution">
    <text evidence="6">The sequence shown here is derived from an EMBL/GenBank/DDBJ whole genome shotgun (WGS) entry which is preliminary data.</text>
</comment>
<dbReference type="SUPFAM" id="SSF74924">
    <property type="entry name" value="Cap-Gly domain"/>
    <property type="match status" value="1"/>
</dbReference>
<dbReference type="InterPro" id="IPR029071">
    <property type="entry name" value="Ubiquitin-like_domsf"/>
</dbReference>
<protein>
    <recommendedName>
        <fullName evidence="5">CAP-Gly domain-containing protein</fullName>
    </recommendedName>
</protein>
<evidence type="ECO:0000313" key="6">
    <source>
        <dbReference type="EMBL" id="KAL3072412.1"/>
    </source>
</evidence>
<reference evidence="6 7" key="1">
    <citation type="submission" date="2024-10" db="EMBL/GenBank/DDBJ databases">
        <authorList>
            <person name="Kim D."/>
        </authorList>
    </citation>
    <scope>NUCLEOTIDE SEQUENCE [LARGE SCALE GENOMIC DNA]</scope>
    <source>
        <strain evidence="6">BH-2024</strain>
    </source>
</reference>
<comment type="similarity">
    <text evidence="4">Belongs to the TBCB family.</text>
</comment>
<dbReference type="InterPro" id="IPR000626">
    <property type="entry name" value="Ubiquitin-like_dom"/>
</dbReference>
<dbReference type="PANTHER" id="PTHR18916">
    <property type="entry name" value="DYNACTIN 1-RELATED MICROTUBULE-BINDING"/>
    <property type="match status" value="1"/>
</dbReference>
<dbReference type="Gene3D" id="3.10.20.90">
    <property type="entry name" value="Phosphatidylinositol 3-kinase Catalytic Subunit, Chain A, domain 1"/>
    <property type="match status" value="1"/>
</dbReference>
<evidence type="ECO:0000313" key="7">
    <source>
        <dbReference type="Proteomes" id="UP001620626"/>
    </source>
</evidence>
<dbReference type="InterPro" id="IPR036859">
    <property type="entry name" value="CAP-Gly_dom_sf"/>
</dbReference>
<dbReference type="SUPFAM" id="SSF54236">
    <property type="entry name" value="Ubiquitin-like"/>
    <property type="match status" value="1"/>
</dbReference>
<dbReference type="Pfam" id="PF01302">
    <property type="entry name" value="CAP_GLY"/>
    <property type="match status" value="1"/>
</dbReference>
<accession>A0ABD2HWZ6</accession>
<dbReference type="Pfam" id="PF14560">
    <property type="entry name" value="Ubiquitin_2"/>
    <property type="match status" value="1"/>
</dbReference>
<evidence type="ECO:0000256" key="1">
    <source>
        <dbReference type="ARBA" id="ARBA00004496"/>
    </source>
</evidence>
<organism evidence="6 7">
    <name type="scientific">Heterodera trifolii</name>
    <dbReference type="NCBI Taxonomy" id="157864"/>
    <lineage>
        <taxon>Eukaryota</taxon>
        <taxon>Metazoa</taxon>
        <taxon>Ecdysozoa</taxon>
        <taxon>Nematoda</taxon>
        <taxon>Chromadorea</taxon>
        <taxon>Rhabditida</taxon>
        <taxon>Tylenchina</taxon>
        <taxon>Tylenchomorpha</taxon>
        <taxon>Tylenchoidea</taxon>
        <taxon>Heteroderidae</taxon>
        <taxon>Heteroderinae</taxon>
        <taxon>Heterodera</taxon>
    </lineage>
</organism>
<keyword evidence="3" id="KW-0143">Chaperone</keyword>